<keyword evidence="8" id="KW-1185">Reference proteome</keyword>
<proteinExistence type="predicted"/>
<dbReference type="FunFam" id="4.10.400.10:FF:000034">
    <property type="entry name" value="Low-density lipoprotein receptor-related protein 2"/>
    <property type="match status" value="1"/>
</dbReference>
<reference evidence="7 8" key="1">
    <citation type="submission" date="2023-11" db="EMBL/GenBank/DDBJ databases">
        <title>Halocaridina rubra genome assembly.</title>
        <authorList>
            <person name="Smith C."/>
        </authorList>
    </citation>
    <scope>NUCLEOTIDE SEQUENCE [LARGE SCALE GENOMIC DNA]</scope>
    <source>
        <strain evidence="7">EP-1</strain>
        <tissue evidence="7">Whole</tissue>
    </source>
</reference>
<feature type="disulfide bond" evidence="5">
    <location>
        <begin position="33"/>
        <end position="45"/>
    </location>
</feature>
<dbReference type="PROSITE" id="PS01209">
    <property type="entry name" value="LDLRA_1"/>
    <property type="match status" value="1"/>
</dbReference>
<evidence type="ECO:0000256" key="2">
    <source>
        <dbReference type="ARBA" id="ARBA00022737"/>
    </source>
</evidence>
<dbReference type="AlphaFoldDB" id="A0AAN8ZPJ1"/>
<dbReference type="InterPro" id="IPR036055">
    <property type="entry name" value="LDL_receptor-like_sf"/>
</dbReference>
<dbReference type="InterPro" id="IPR023415">
    <property type="entry name" value="LDLR_class-A_CS"/>
</dbReference>
<evidence type="ECO:0000256" key="4">
    <source>
        <dbReference type="ARBA" id="ARBA00023180"/>
    </source>
</evidence>
<dbReference type="Gene3D" id="4.10.400.10">
    <property type="entry name" value="Low-density Lipoprotein Receptor"/>
    <property type="match status" value="1"/>
</dbReference>
<feature type="non-terminal residue" evidence="7">
    <location>
        <position position="68"/>
    </location>
</feature>
<evidence type="ECO:0000256" key="3">
    <source>
        <dbReference type="ARBA" id="ARBA00023157"/>
    </source>
</evidence>
<evidence type="ECO:0000256" key="6">
    <source>
        <dbReference type="SAM" id="SignalP"/>
    </source>
</evidence>
<evidence type="ECO:0000313" key="7">
    <source>
        <dbReference type="EMBL" id="KAK7025528.1"/>
    </source>
</evidence>
<dbReference type="Proteomes" id="UP001381693">
    <property type="component" value="Unassembled WGS sequence"/>
</dbReference>
<name>A0AAN8ZPJ1_HALRR</name>
<dbReference type="EMBL" id="JAXCGZ010022737">
    <property type="protein sequence ID" value="KAK7025528.1"/>
    <property type="molecule type" value="Genomic_DNA"/>
</dbReference>
<dbReference type="PROSITE" id="PS50068">
    <property type="entry name" value="LDLRA_2"/>
    <property type="match status" value="1"/>
</dbReference>
<organism evidence="7 8">
    <name type="scientific">Halocaridina rubra</name>
    <name type="common">Hawaiian red shrimp</name>
    <dbReference type="NCBI Taxonomy" id="373956"/>
    <lineage>
        <taxon>Eukaryota</taxon>
        <taxon>Metazoa</taxon>
        <taxon>Ecdysozoa</taxon>
        <taxon>Arthropoda</taxon>
        <taxon>Crustacea</taxon>
        <taxon>Multicrustacea</taxon>
        <taxon>Malacostraca</taxon>
        <taxon>Eumalacostraca</taxon>
        <taxon>Eucarida</taxon>
        <taxon>Decapoda</taxon>
        <taxon>Pleocyemata</taxon>
        <taxon>Caridea</taxon>
        <taxon>Atyoidea</taxon>
        <taxon>Atyidae</taxon>
        <taxon>Halocaridina</taxon>
    </lineage>
</organism>
<dbReference type="SUPFAM" id="SSF57424">
    <property type="entry name" value="LDL receptor-like module"/>
    <property type="match status" value="1"/>
</dbReference>
<comment type="caution">
    <text evidence="7">The sequence shown here is derived from an EMBL/GenBank/DDBJ whole genome shotgun (WGS) entry which is preliminary data.</text>
</comment>
<keyword evidence="1 6" id="KW-0732">Signal</keyword>
<keyword evidence="3 5" id="KW-1015">Disulfide bond</keyword>
<dbReference type="Pfam" id="PF00057">
    <property type="entry name" value="Ldl_recept_a"/>
    <property type="match status" value="1"/>
</dbReference>
<feature type="signal peptide" evidence="6">
    <location>
        <begin position="1"/>
        <end position="27"/>
    </location>
</feature>
<dbReference type="InterPro" id="IPR002172">
    <property type="entry name" value="LDrepeatLR_classA_rpt"/>
</dbReference>
<feature type="disulfide bond" evidence="5">
    <location>
        <begin position="52"/>
        <end position="67"/>
    </location>
</feature>
<keyword evidence="2" id="KW-0677">Repeat</keyword>
<protein>
    <submittedName>
        <fullName evidence="7">Uncharacterized protein</fullName>
    </submittedName>
</protein>
<accession>A0AAN8ZPJ1</accession>
<gene>
    <name evidence="7" type="ORF">SK128_008334</name>
</gene>
<evidence type="ECO:0000256" key="5">
    <source>
        <dbReference type="PROSITE-ProRule" id="PRU00124"/>
    </source>
</evidence>
<sequence>MPSPKALLWTAFVLLIVCLGEEEIVTADDTIPCSMSAFDCKNGQCIPKSWKCDGSKDCENGSDEEDCP</sequence>
<dbReference type="CDD" id="cd00112">
    <property type="entry name" value="LDLa"/>
    <property type="match status" value="1"/>
</dbReference>
<evidence type="ECO:0000313" key="8">
    <source>
        <dbReference type="Proteomes" id="UP001381693"/>
    </source>
</evidence>
<feature type="chain" id="PRO_5042937507" evidence="6">
    <location>
        <begin position="28"/>
        <end position="68"/>
    </location>
</feature>
<keyword evidence="4" id="KW-0325">Glycoprotein</keyword>
<feature type="disulfide bond" evidence="5">
    <location>
        <begin position="40"/>
        <end position="58"/>
    </location>
</feature>
<dbReference type="SMART" id="SM00192">
    <property type="entry name" value="LDLa"/>
    <property type="match status" value="1"/>
</dbReference>
<evidence type="ECO:0000256" key="1">
    <source>
        <dbReference type="ARBA" id="ARBA00022729"/>
    </source>
</evidence>